<accession>C1GHN7</accession>
<evidence type="ECO:0000313" key="2">
    <source>
        <dbReference type="Proteomes" id="UP000001628"/>
    </source>
</evidence>
<evidence type="ECO:0000313" key="1">
    <source>
        <dbReference type="EMBL" id="EEH50694.2"/>
    </source>
</evidence>
<dbReference type="RefSeq" id="XP_010762087.1">
    <property type="nucleotide sequence ID" value="XM_010763785.1"/>
</dbReference>
<organism evidence="1 2">
    <name type="scientific">Paracoccidioides brasiliensis (strain Pb18)</name>
    <dbReference type="NCBI Taxonomy" id="502780"/>
    <lineage>
        <taxon>Eukaryota</taxon>
        <taxon>Fungi</taxon>
        <taxon>Dikarya</taxon>
        <taxon>Ascomycota</taxon>
        <taxon>Pezizomycotina</taxon>
        <taxon>Eurotiomycetes</taxon>
        <taxon>Eurotiomycetidae</taxon>
        <taxon>Onygenales</taxon>
        <taxon>Ajellomycetaceae</taxon>
        <taxon>Paracoccidioides</taxon>
    </lineage>
</organism>
<dbReference type="KEGG" id="pbn:PADG_06773"/>
<dbReference type="GeneID" id="22585420"/>
<dbReference type="InParanoid" id="C1GHN7"/>
<dbReference type="Proteomes" id="UP000001628">
    <property type="component" value="Unassembled WGS sequence"/>
</dbReference>
<dbReference type="AlphaFoldDB" id="C1GHN7"/>
<proteinExistence type="predicted"/>
<protein>
    <submittedName>
        <fullName evidence="1">Uncharacterized protein</fullName>
    </submittedName>
</protein>
<dbReference type="EMBL" id="KN275965">
    <property type="protein sequence ID" value="EEH50694.2"/>
    <property type="molecule type" value="Genomic_DNA"/>
</dbReference>
<dbReference type="HOGENOM" id="CLU_144946_0_0_1"/>
<keyword evidence="2" id="KW-1185">Reference proteome</keyword>
<name>C1GHN7_PARBD</name>
<gene>
    <name evidence="1" type="ORF">PADG_06773</name>
</gene>
<reference evidence="1 2" key="1">
    <citation type="journal article" date="2011" name="PLoS Genet.">
        <title>Comparative genomic analysis of human fungal pathogens causing paracoccidioidomycosis.</title>
        <authorList>
            <person name="Desjardins C.A."/>
            <person name="Champion M.D."/>
            <person name="Holder J.W."/>
            <person name="Muszewska A."/>
            <person name="Goldberg J."/>
            <person name="Bailao A.M."/>
            <person name="Brigido M.M."/>
            <person name="Ferreira M.E."/>
            <person name="Garcia A.M."/>
            <person name="Grynberg M."/>
            <person name="Gujja S."/>
            <person name="Heiman D.I."/>
            <person name="Henn M.R."/>
            <person name="Kodira C.D."/>
            <person name="Leon-Narvaez H."/>
            <person name="Longo L.V."/>
            <person name="Ma L.J."/>
            <person name="Malavazi I."/>
            <person name="Matsuo A.L."/>
            <person name="Morais F.V."/>
            <person name="Pereira M."/>
            <person name="Rodriguez-Brito S."/>
            <person name="Sakthikumar S."/>
            <person name="Salem-Izacc S.M."/>
            <person name="Sykes S.M."/>
            <person name="Teixeira M.M."/>
            <person name="Vallejo M.C."/>
            <person name="Walter M.E."/>
            <person name="Yandava C."/>
            <person name="Young S."/>
            <person name="Zeng Q."/>
            <person name="Zucker J."/>
            <person name="Felipe M.S."/>
            <person name="Goldman G.H."/>
            <person name="Haas B.J."/>
            <person name="McEwen J.G."/>
            <person name="Nino-Vega G."/>
            <person name="Puccia R."/>
            <person name="San-Blas G."/>
            <person name="Soares C.M."/>
            <person name="Birren B.W."/>
            <person name="Cuomo C.A."/>
        </authorList>
    </citation>
    <scope>NUCLEOTIDE SEQUENCE [LARGE SCALE GENOMIC DNA]</scope>
    <source>
        <strain evidence="1 2">Pb18</strain>
    </source>
</reference>
<sequence length="152" mass="16570">MGFALDLAFRHVANALCFLQSYLRMITNAHNACHKMAKGGGNAALLSIIATARNRLFQQGFSKPPSQEASGSGPVPRLHCLRLSPPFNDLMPSSTCTLQYLEDLPVWVLVHQCELYASLRCQLGDLELQEAGRTYCFLGILAADIVSGSSNE</sequence>
<dbReference type="VEuPathDB" id="FungiDB:PADG_06773"/>